<evidence type="ECO:0000313" key="14">
    <source>
        <dbReference type="Proteomes" id="UP000248291"/>
    </source>
</evidence>
<evidence type="ECO:0000313" key="6">
    <source>
        <dbReference type="EMBL" id="ATV17288.1"/>
    </source>
</evidence>
<keyword evidence="2" id="KW-0963">Cytoplasm</keyword>
<evidence type="ECO:0000313" key="12">
    <source>
        <dbReference type="Proteomes" id="UP000230024"/>
    </source>
</evidence>
<evidence type="ECO:0000313" key="7">
    <source>
        <dbReference type="EMBL" id="GBH11408.1"/>
    </source>
</evidence>
<evidence type="ECO:0000256" key="3">
    <source>
        <dbReference type="ARBA" id="ARBA00022795"/>
    </source>
</evidence>
<evidence type="ECO:0000313" key="10">
    <source>
        <dbReference type="EMBL" id="RMQ31685.1"/>
    </source>
</evidence>
<keyword evidence="6" id="KW-0969">Cilium</keyword>
<dbReference type="Proteomes" id="UP000281806">
    <property type="component" value="Unassembled WGS sequence"/>
</dbReference>
<comment type="subcellular location">
    <subcellularLocation>
        <location evidence="1">Cytoplasm</location>
        <location evidence="1">Cytosol</location>
    </subcellularLocation>
</comment>
<dbReference type="EMBL" id="RBRZ01000037">
    <property type="protein sequence ID" value="RMR59676.1"/>
    <property type="molecule type" value="Genomic_DNA"/>
</dbReference>
<reference evidence="8 14" key="3">
    <citation type="submission" date="2018-04" db="EMBL/GenBank/DDBJ databases">
        <title>Draft genome sequence of Pseudomonas syringae pv. actinidiae biovar 3 strains isolated from kiwifruit in Kagawa prefecture.</title>
        <authorList>
            <person name="Tabuchi M."/>
            <person name="Saito M."/>
            <person name="Fujiwara S."/>
            <person name="Sasa N."/>
            <person name="Akimitsu K."/>
            <person name="Gomi K."/>
            <person name="Konishi-Sugita S."/>
            <person name="Hamano K."/>
            <person name="Kataoka I."/>
        </authorList>
    </citation>
    <scope>NUCLEOTIDE SEQUENCE [LARGE SCALE GENOMIC DNA]</scope>
    <source>
        <strain evidence="8 14">MAFF212211</strain>
    </source>
</reference>
<evidence type="ECO:0000313" key="17">
    <source>
        <dbReference type="Proteomes" id="UP000282289"/>
    </source>
</evidence>
<dbReference type="AlphaFoldDB" id="A0A0K8M500"/>
<keyword evidence="6" id="KW-0966">Cell projection</keyword>
<evidence type="ECO:0000313" key="11">
    <source>
        <dbReference type="EMBL" id="RMR59676.1"/>
    </source>
</evidence>
<dbReference type="EMBL" id="RBQT01000068">
    <property type="protein sequence ID" value="RMP80271.1"/>
    <property type="molecule type" value="Genomic_DNA"/>
</dbReference>
<dbReference type="EMBL" id="BGKA01000087">
    <property type="protein sequence ID" value="GBH16640.1"/>
    <property type="molecule type" value="Genomic_DNA"/>
</dbReference>
<dbReference type="Proteomes" id="UP000230024">
    <property type="component" value="Chromosome"/>
</dbReference>
<evidence type="ECO:0000256" key="4">
    <source>
        <dbReference type="ARBA" id="ARBA00023186"/>
    </source>
</evidence>
<dbReference type="EMBL" id="RBRB01000224">
    <property type="protein sequence ID" value="RMQ31685.1"/>
    <property type="molecule type" value="Genomic_DNA"/>
</dbReference>
<keyword evidence="6" id="KW-0282">Flagellum</keyword>
<dbReference type="Proteomes" id="UP000248291">
    <property type="component" value="Unassembled WGS sequence"/>
</dbReference>
<dbReference type="InterPro" id="IPR008622">
    <property type="entry name" value="FliT"/>
</dbReference>
<dbReference type="Proteomes" id="UP000282289">
    <property type="component" value="Unassembled WGS sequence"/>
</dbReference>
<protein>
    <recommendedName>
        <fullName evidence="5">Flagellar protein FliT</fullName>
    </recommendedName>
</protein>
<proteinExistence type="predicted"/>
<dbReference type="EMBL" id="CP024712">
    <property type="protein sequence ID" value="ATV17288.1"/>
    <property type="molecule type" value="Genomic_DNA"/>
</dbReference>
<evidence type="ECO:0000256" key="5">
    <source>
        <dbReference type="ARBA" id="ARBA00093797"/>
    </source>
</evidence>
<reference evidence="7 13" key="2">
    <citation type="submission" date="2018-04" db="EMBL/GenBank/DDBJ databases">
        <title>Draft genome sequence of Pseudomonas syringae pv. actinidiae biovar 1 strains isolated from kiwifruit in Kagawa prefecture.</title>
        <authorList>
            <person name="Tabuchi M."/>
            <person name="Saito M."/>
            <person name="Fujiwara S."/>
            <person name="Sasa N."/>
            <person name="Akimitsu K."/>
            <person name="Gomi K."/>
            <person name="Konishi-Sugita S."/>
            <person name="Hamano K."/>
            <person name="Kataoka I."/>
        </authorList>
    </citation>
    <scope>NUCLEOTIDE SEQUENCE [LARGE SCALE GENOMIC DNA]</scope>
    <source>
        <strain evidence="7 13">MAFF212206</strain>
    </source>
</reference>
<dbReference type="Proteomes" id="UP000273140">
    <property type="component" value="Unassembled WGS sequence"/>
</dbReference>
<dbReference type="RefSeq" id="WP_002554297.1">
    <property type="nucleotide sequence ID" value="NZ_AP019411.1"/>
</dbReference>
<accession>A0A0K8M500</accession>
<sequence length="98" mass="10827">MSAALKRIEETREALVGALAERDWEAIVKLDLACRECVDAVVSEAPADEPALRSNLEELLGVYRQLIDVATGERQAVVDEMTQIQNAKNATKVYHLFG</sequence>
<keyword evidence="4" id="KW-0143">Chaperone</keyword>
<evidence type="ECO:0000313" key="15">
    <source>
        <dbReference type="Proteomes" id="UP000273140"/>
    </source>
</evidence>
<evidence type="ECO:0000313" key="13">
    <source>
        <dbReference type="Proteomes" id="UP000247480"/>
    </source>
</evidence>
<evidence type="ECO:0000256" key="2">
    <source>
        <dbReference type="ARBA" id="ARBA00022490"/>
    </source>
</evidence>
<reference evidence="6 12" key="1">
    <citation type="submission" date="2017-11" db="EMBL/GenBank/DDBJ databases">
        <title>Complete DNA Sequence of Pseudomonas syringae pv. actinidiae, biovar 5 (Psa5).</title>
        <authorList>
            <person name="Butler M."/>
            <person name="Taiaroa G."/>
            <person name="Sumpter N."/>
            <person name="Poulter R."/>
        </authorList>
    </citation>
    <scope>NUCLEOTIDE SEQUENCE [LARGE SCALE GENOMIC DNA]</scope>
    <source>
        <strain evidence="6 12">MAFF212063</strain>
    </source>
</reference>
<dbReference type="GeneID" id="61870881"/>
<evidence type="ECO:0000313" key="16">
    <source>
        <dbReference type="Proteomes" id="UP000281806"/>
    </source>
</evidence>
<dbReference type="Proteomes" id="UP000247480">
    <property type="component" value="Unassembled WGS sequence"/>
</dbReference>
<keyword evidence="3" id="KW-1005">Bacterial flagellum biogenesis</keyword>
<dbReference type="Pfam" id="PF05400">
    <property type="entry name" value="FliT"/>
    <property type="match status" value="1"/>
</dbReference>
<evidence type="ECO:0000256" key="1">
    <source>
        <dbReference type="ARBA" id="ARBA00004514"/>
    </source>
</evidence>
<dbReference type="GO" id="GO:0044781">
    <property type="term" value="P:bacterial-type flagellum organization"/>
    <property type="evidence" value="ECO:0007669"/>
    <property type="project" value="UniProtKB-KW"/>
</dbReference>
<evidence type="ECO:0000313" key="9">
    <source>
        <dbReference type="EMBL" id="RMP80271.1"/>
    </source>
</evidence>
<organism evidence="10 15">
    <name type="scientific">Pseudomonas syringae pv. actinidiae</name>
    <dbReference type="NCBI Taxonomy" id="103796"/>
    <lineage>
        <taxon>Bacteria</taxon>
        <taxon>Pseudomonadati</taxon>
        <taxon>Pseudomonadota</taxon>
        <taxon>Gammaproteobacteria</taxon>
        <taxon>Pseudomonadales</taxon>
        <taxon>Pseudomonadaceae</taxon>
        <taxon>Pseudomonas</taxon>
        <taxon>Pseudomonas syringae</taxon>
    </lineage>
</organism>
<name>A0A0K8M500_PSESF</name>
<evidence type="ECO:0000313" key="8">
    <source>
        <dbReference type="EMBL" id="GBH16640.1"/>
    </source>
</evidence>
<gene>
    <name evidence="11" type="ORF">ALP83_00113</name>
    <name evidence="10" type="ORF">ALQ07_00020</name>
    <name evidence="9" type="ORF">ALQ15_01786</name>
    <name evidence="6" type="ORF">CT122_10740</name>
    <name evidence="7" type="ORF">KPSA1_04848</name>
    <name evidence="8" type="ORF">KPSA3_02593</name>
</gene>
<reference evidence="15 16" key="4">
    <citation type="submission" date="2018-08" db="EMBL/GenBank/DDBJ databases">
        <title>Recombination of ecologically and evolutionarily significant loci maintains genetic cohesion in the Pseudomonas syringae species complex.</title>
        <authorList>
            <person name="Dillon M."/>
            <person name="Thakur S."/>
            <person name="Almeida R.N.D."/>
            <person name="Weir B.S."/>
            <person name="Guttman D.S."/>
        </authorList>
    </citation>
    <scope>NUCLEOTIDE SEQUENCE [LARGE SCALE GENOMIC DNA]</scope>
    <source>
        <strain evidence="10 15">ICMP 19074</strain>
        <strain evidence="11 16">ICMP 19198</strain>
        <strain evidence="9 17">ICMP 19589</strain>
    </source>
</reference>
<dbReference type="EMBL" id="BGJZ01000238">
    <property type="protein sequence ID" value="GBH11408.1"/>
    <property type="molecule type" value="Genomic_DNA"/>
</dbReference>